<dbReference type="EMBL" id="HACA01030412">
    <property type="protein sequence ID" value="CDW47773.1"/>
    <property type="molecule type" value="Transcribed_RNA"/>
</dbReference>
<reference evidence="2" key="1">
    <citation type="submission" date="2014-05" db="EMBL/GenBank/DDBJ databases">
        <authorList>
            <person name="Chronopoulou M."/>
        </authorList>
    </citation>
    <scope>NUCLEOTIDE SEQUENCE</scope>
    <source>
        <tissue evidence="2">Whole organism</tissue>
    </source>
</reference>
<proteinExistence type="predicted"/>
<dbReference type="OrthoDB" id="8038132at2759"/>
<dbReference type="Gene3D" id="3.30.420.10">
    <property type="entry name" value="Ribonuclease H-like superfamily/Ribonuclease H"/>
    <property type="match status" value="1"/>
</dbReference>
<dbReference type="PROSITE" id="PS50994">
    <property type="entry name" value="INTEGRASE"/>
    <property type="match status" value="1"/>
</dbReference>
<feature type="domain" description="Integrase catalytic" evidence="1">
    <location>
        <begin position="1"/>
        <end position="84"/>
    </location>
</feature>
<sequence>MEELKNKKSTSIVGVMKSVFARHGIPETFVSHIGPFVMSREFSDFGKEWGFNHTFSSPKPPHHNSLAERGVQTVNKFLKKKIEM</sequence>
<dbReference type="InterPro" id="IPR050951">
    <property type="entry name" value="Retrovirus_Pol_polyprotein"/>
</dbReference>
<dbReference type="GO" id="GO:0003676">
    <property type="term" value="F:nucleic acid binding"/>
    <property type="evidence" value="ECO:0007669"/>
    <property type="project" value="InterPro"/>
</dbReference>
<dbReference type="AlphaFoldDB" id="A0A0K2VB51"/>
<organism evidence="2">
    <name type="scientific">Lepeophtheirus salmonis</name>
    <name type="common">Salmon louse</name>
    <name type="synonym">Caligus salmonis</name>
    <dbReference type="NCBI Taxonomy" id="72036"/>
    <lineage>
        <taxon>Eukaryota</taxon>
        <taxon>Metazoa</taxon>
        <taxon>Ecdysozoa</taxon>
        <taxon>Arthropoda</taxon>
        <taxon>Crustacea</taxon>
        <taxon>Multicrustacea</taxon>
        <taxon>Hexanauplia</taxon>
        <taxon>Copepoda</taxon>
        <taxon>Siphonostomatoida</taxon>
        <taxon>Caligidae</taxon>
        <taxon>Lepeophtheirus</taxon>
    </lineage>
</organism>
<name>A0A0K2VB51_LEPSM</name>
<evidence type="ECO:0000259" key="1">
    <source>
        <dbReference type="PROSITE" id="PS50994"/>
    </source>
</evidence>
<evidence type="ECO:0000313" key="2">
    <source>
        <dbReference type="EMBL" id="CDW47773.1"/>
    </source>
</evidence>
<dbReference type="SUPFAM" id="SSF53098">
    <property type="entry name" value="Ribonuclease H-like"/>
    <property type="match status" value="1"/>
</dbReference>
<protein>
    <submittedName>
        <fullName evidence="2">Putative LOC101484488 [Maylandia zebra]</fullName>
    </submittedName>
</protein>
<dbReference type="GO" id="GO:0015074">
    <property type="term" value="P:DNA integration"/>
    <property type="evidence" value="ECO:0007669"/>
    <property type="project" value="InterPro"/>
</dbReference>
<dbReference type="PANTHER" id="PTHR37984">
    <property type="entry name" value="PROTEIN CBG26694"/>
    <property type="match status" value="1"/>
</dbReference>
<dbReference type="InterPro" id="IPR012337">
    <property type="entry name" value="RNaseH-like_sf"/>
</dbReference>
<dbReference type="InterPro" id="IPR001584">
    <property type="entry name" value="Integrase_cat-core"/>
</dbReference>
<accession>A0A0K2VB51</accession>
<dbReference type="PANTHER" id="PTHR37984:SF7">
    <property type="entry name" value="INTEGRASE CATALYTIC DOMAIN-CONTAINING PROTEIN"/>
    <property type="match status" value="1"/>
</dbReference>
<dbReference type="InterPro" id="IPR036397">
    <property type="entry name" value="RNaseH_sf"/>
</dbReference>